<evidence type="ECO:0000313" key="2">
    <source>
        <dbReference type="EMBL" id="VAX13922.1"/>
    </source>
</evidence>
<dbReference type="CDD" id="cd07043">
    <property type="entry name" value="STAS_anti-anti-sigma_factors"/>
    <property type="match status" value="1"/>
</dbReference>
<gene>
    <name evidence="2" type="ORF">MNBD_GAMMA24-398</name>
</gene>
<feature type="domain" description="STAS" evidence="1">
    <location>
        <begin position="3"/>
        <end position="101"/>
    </location>
</feature>
<accession>A0A3B1BCV5</accession>
<reference evidence="2" key="1">
    <citation type="submission" date="2018-06" db="EMBL/GenBank/DDBJ databases">
        <authorList>
            <person name="Zhirakovskaya E."/>
        </authorList>
    </citation>
    <scope>NUCLEOTIDE SEQUENCE</scope>
</reference>
<organism evidence="2">
    <name type="scientific">hydrothermal vent metagenome</name>
    <dbReference type="NCBI Taxonomy" id="652676"/>
    <lineage>
        <taxon>unclassified sequences</taxon>
        <taxon>metagenomes</taxon>
        <taxon>ecological metagenomes</taxon>
    </lineage>
</organism>
<dbReference type="PANTHER" id="PTHR33495">
    <property type="entry name" value="ANTI-SIGMA FACTOR ANTAGONIST TM_1081-RELATED-RELATED"/>
    <property type="match status" value="1"/>
</dbReference>
<dbReference type="PROSITE" id="PS50801">
    <property type="entry name" value="STAS"/>
    <property type="match status" value="1"/>
</dbReference>
<dbReference type="EMBL" id="UOFZ01000145">
    <property type="protein sequence ID" value="VAX13922.1"/>
    <property type="molecule type" value="Genomic_DNA"/>
</dbReference>
<evidence type="ECO:0000259" key="1">
    <source>
        <dbReference type="PROSITE" id="PS50801"/>
    </source>
</evidence>
<sequence length="101" mass="11479">MAVTTQVSSDEKVITIKVDGRFDFTHQKEFREAYKNHCIPDLLFNVELSGTEYMDSSALGMLLLLKEHADNCKGKVILKQPSEGIIKILDMANFNQLFDIQ</sequence>
<dbReference type="PANTHER" id="PTHR33495:SF15">
    <property type="entry name" value="STAS DOMAIN-CONTAINING PROTEIN"/>
    <property type="match status" value="1"/>
</dbReference>
<dbReference type="SUPFAM" id="SSF52091">
    <property type="entry name" value="SpoIIaa-like"/>
    <property type="match status" value="1"/>
</dbReference>
<name>A0A3B1BCV5_9ZZZZ</name>
<protein>
    <recommendedName>
        <fullName evidence="1">STAS domain-containing protein</fullName>
    </recommendedName>
</protein>
<dbReference type="AlphaFoldDB" id="A0A3B1BCV5"/>
<dbReference type="GO" id="GO:0043856">
    <property type="term" value="F:anti-sigma factor antagonist activity"/>
    <property type="evidence" value="ECO:0007669"/>
    <property type="project" value="TreeGrafter"/>
</dbReference>
<dbReference type="Pfam" id="PF01740">
    <property type="entry name" value="STAS"/>
    <property type="match status" value="1"/>
</dbReference>
<dbReference type="InterPro" id="IPR036513">
    <property type="entry name" value="STAS_dom_sf"/>
</dbReference>
<proteinExistence type="predicted"/>
<dbReference type="Gene3D" id="3.30.750.24">
    <property type="entry name" value="STAS domain"/>
    <property type="match status" value="1"/>
</dbReference>
<dbReference type="InterPro" id="IPR002645">
    <property type="entry name" value="STAS_dom"/>
</dbReference>